<dbReference type="GO" id="GO:0016151">
    <property type="term" value="F:nickel cation binding"/>
    <property type="evidence" value="ECO:0007669"/>
    <property type="project" value="InterPro"/>
</dbReference>
<organism evidence="2 3">
    <name type="scientific">Magnetococcus marinus (strain ATCC BAA-1437 / JCM 17883 / MC-1)</name>
    <dbReference type="NCBI Taxonomy" id="156889"/>
    <lineage>
        <taxon>Bacteria</taxon>
        <taxon>Pseudomonadati</taxon>
        <taxon>Pseudomonadota</taxon>
        <taxon>Magnetococcia</taxon>
        <taxon>Magnetococcales</taxon>
        <taxon>Magnetococcaceae</taxon>
        <taxon>Magnetococcus</taxon>
    </lineage>
</organism>
<dbReference type="Gene3D" id="1.10.645.10">
    <property type="entry name" value="Cytochrome-c3 Hydrogenase, chain B"/>
    <property type="match status" value="2"/>
</dbReference>
<dbReference type="AlphaFoldDB" id="A0LAK4"/>
<sequence>MSLAGQLTIKVVLGAGIVNRVTIGSSRLLGVSRVLQGKGVDEALHLLPKLLVLCGKAQLLAGMQAVAAVQGQPLMAREGLLRQVAMESLKEHLWRILLSWPGYVGQTPQPQEVRCVALAQQALNEATEDGLELPPAGWLALGTLLSDYLLGEPVSDWLQRQQPAELARWAHAKQGLAAAMVDHLMYHNLAHAGENEVEALPPLPLLELATLMEDAGFLARPQWQGRCYESSSLTRTCSPLLSALKPLHGNGLLRRTVARLTELCRLFEALRQGDDGALLAALQPFSAAQDGMGVGAVEAARGRLLHRVSLEGQQISHYAILAPTEWNFHPQGVVAQGLAGLQGDRQAVLLQAHHVIESIDPCVGYALTVVEADEEELDG</sequence>
<keyword evidence="3" id="KW-1185">Reference proteome</keyword>
<gene>
    <name evidence="2" type="ordered locus">Mmc1_2497</name>
</gene>
<keyword evidence="1" id="KW-0479">Metal-binding</keyword>
<reference evidence="2 3" key="2">
    <citation type="journal article" date="2012" name="Int. J. Syst. Evol. Microbiol.">
        <title>Magnetococcus marinus gen. nov., sp. nov., a marine, magnetotactic bacterium that represents a novel lineage (Magnetococcaceae fam. nov.; Magnetococcales ord. nov.) at the base of the Alphaproteobacteria.</title>
        <authorList>
            <person name="Bazylinski D.A."/>
            <person name="Williams T.J."/>
            <person name="Lefevre C.T."/>
            <person name="Berg R.J."/>
            <person name="Zhang C.L."/>
            <person name="Bowser S.S."/>
            <person name="Dean A.J."/>
            <person name="Beveridge T.J."/>
        </authorList>
    </citation>
    <scope>NUCLEOTIDE SEQUENCE [LARGE SCALE GENOMIC DNA]</scope>
    <source>
        <strain evidence="3">ATCC BAA-1437 / JCM 17883 / MC-1</strain>
    </source>
</reference>
<dbReference type="SUPFAM" id="SSF56762">
    <property type="entry name" value="HydB/Nqo4-like"/>
    <property type="match status" value="1"/>
</dbReference>
<dbReference type="EMBL" id="CP000471">
    <property type="protein sequence ID" value="ABK44997.1"/>
    <property type="molecule type" value="Genomic_DNA"/>
</dbReference>
<dbReference type="RefSeq" id="WP_011714116.1">
    <property type="nucleotide sequence ID" value="NC_008576.1"/>
</dbReference>
<evidence type="ECO:0000256" key="1">
    <source>
        <dbReference type="PIRSR" id="PIRSR601501-1"/>
    </source>
</evidence>
<feature type="binding site" evidence="1">
    <location>
        <position position="320"/>
    </location>
    <ligand>
        <name>Mg(2+)</name>
        <dbReference type="ChEBI" id="CHEBI:18420"/>
    </ligand>
</feature>
<dbReference type="HOGENOM" id="CLU_054514_0_0_5"/>
<dbReference type="PANTHER" id="PTHR42958">
    <property type="entry name" value="HYDROGENASE-2 LARGE CHAIN"/>
    <property type="match status" value="1"/>
</dbReference>
<dbReference type="KEGG" id="mgm:Mmc1_2497"/>
<name>A0LAK4_MAGMM</name>
<dbReference type="InterPro" id="IPR050867">
    <property type="entry name" value="NiFe/NiFeSe_hydrgnase_LSU"/>
</dbReference>
<accession>A0LAK4</accession>
<comment type="cofactor">
    <cofactor evidence="1">
        <name>Ni(2+)</name>
        <dbReference type="ChEBI" id="CHEBI:49786"/>
    </cofactor>
</comment>
<dbReference type="OrthoDB" id="9157196at2"/>
<dbReference type="STRING" id="156889.Mmc1_2497"/>
<keyword evidence="1" id="KW-0533">Nickel</keyword>
<dbReference type="eggNOG" id="COG0374">
    <property type="taxonomic scope" value="Bacteria"/>
</dbReference>
<dbReference type="PANTHER" id="PTHR42958:SF4">
    <property type="entry name" value="HYDROGENASE EXPRESSION_FORMATION PROTEIN HUPK"/>
    <property type="match status" value="1"/>
</dbReference>
<dbReference type="InterPro" id="IPR001501">
    <property type="entry name" value="Ni-dep_hyd_lsu"/>
</dbReference>
<proteinExistence type="predicted"/>
<dbReference type="InterPro" id="IPR029014">
    <property type="entry name" value="NiFe-Hase_large"/>
</dbReference>
<dbReference type="Proteomes" id="UP000002586">
    <property type="component" value="Chromosome"/>
</dbReference>
<evidence type="ECO:0000313" key="3">
    <source>
        <dbReference type="Proteomes" id="UP000002586"/>
    </source>
</evidence>
<reference evidence="3" key="1">
    <citation type="journal article" date="2009" name="Appl. Environ. Microbiol.">
        <title>Complete genome sequence of the chemolithoautotrophic marine magnetotactic coccus strain MC-1.</title>
        <authorList>
            <person name="Schubbe S."/>
            <person name="Williams T.J."/>
            <person name="Xie G."/>
            <person name="Kiss H.E."/>
            <person name="Brettin T.S."/>
            <person name="Martinez D."/>
            <person name="Ross C.A."/>
            <person name="Schuler D."/>
            <person name="Cox B.L."/>
            <person name="Nealson K.H."/>
            <person name="Bazylinski D.A."/>
        </authorList>
    </citation>
    <scope>NUCLEOTIDE SEQUENCE [LARGE SCALE GENOMIC DNA]</scope>
    <source>
        <strain evidence="3">ATCC BAA-1437 / JCM 17883 / MC-1</strain>
    </source>
</reference>
<keyword evidence="1" id="KW-0460">Magnesium</keyword>
<feature type="binding site" evidence="1">
    <location>
        <position position="362"/>
    </location>
    <ligand>
        <name>Ni(2+)</name>
        <dbReference type="ChEBI" id="CHEBI:49786"/>
    </ligand>
</feature>
<dbReference type="Pfam" id="PF00374">
    <property type="entry name" value="NiFeSe_Hases"/>
    <property type="match status" value="1"/>
</dbReference>
<protein>
    <submittedName>
        <fullName evidence="2">Ni,Fe-hydrogenase I large subunit</fullName>
    </submittedName>
</protein>
<evidence type="ECO:0000313" key="2">
    <source>
        <dbReference type="EMBL" id="ABK44997.1"/>
    </source>
</evidence>